<dbReference type="SUPFAM" id="SSF46689">
    <property type="entry name" value="Homeodomain-like"/>
    <property type="match status" value="1"/>
</dbReference>
<dbReference type="InterPro" id="IPR001584">
    <property type="entry name" value="Integrase_cat-core"/>
</dbReference>
<dbReference type="InterPro" id="IPR036397">
    <property type="entry name" value="RNaseH_sf"/>
</dbReference>
<name>A0A544SQ10_9BACI</name>
<dbReference type="Pfam" id="PF13518">
    <property type="entry name" value="HTH_28"/>
    <property type="match status" value="2"/>
</dbReference>
<dbReference type="SUPFAM" id="SSF53098">
    <property type="entry name" value="Ribonuclease H-like"/>
    <property type="match status" value="1"/>
</dbReference>
<dbReference type="Pfam" id="PF13276">
    <property type="entry name" value="HTH_21"/>
    <property type="match status" value="1"/>
</dbReference>
<dbReference type="NCBIfam" id="NF033516">
    <property type="entry name" value="transpos_IS3"/>
    <property type="match status" value="1"/>
</dbReference>
<organism evidence="3 4">
    <name type="scientific">Psychrobacillus lasiicapitis</name>
    <dbReference type="NCBI Taxonomy" id="1636719"/>
    <lineage>
        <taxon>Bacteria</taxon>
        <taxon>Bacillati</taxon>
        <taxon>Bacillota</taxon>
        <taxon>Bacilli</taxon>
        <taxon>Bacillales</taxon>
        <taxon>Bacillaceae</taxon>
        <taxon>Psychrobacillus</taxon>
    </lineage>
</organism>
<dbReference type="GO" id="GO:0043565">
    <property type="term" value="F:sequence-specific DNA binding"/>
    <property type="evidence" value="ECO:0007669"/>
    <property type="project" value="InterPro"/>
</dbReference>
<evidence type="ECO:0000313" key="4">
    <source>
        <dbReference type="Proteomes" id="UP000317316"/>
    </source>
</evidence>
<dbReference type="InterPro" id="IPR055247">
    <property type="entry name" value="InsJ-like_HTH"/>
</dbReference>
<dbReference type="InterPro" id="IPR009057">
    <property type="entry name" value="Homeodomain-like_sf"/>
</dbReference>
<evidence type="ECO:0000259" key="2">
    <source>
        <dbReference type="PROSITE" id="PS50994"/>
    </source>
</evidence>
<accession>A0A544SQ10</accession>
<feature type="domain" description="Integrase catalytic" evidence="2">
    <location>
        <begin position="276"/>
        <end position="450"/>
    </location>
</feature>
<dbReference type="Proteomes" id="UP000317316">
    <property type="component" value="Unassembled WGS sequence"/>
</dbReference>
<dbReference type="InterPro" id="IPR048020">
    <property type="entry name" value="Transpos_IS3"/>
</dbReference>
<dbReference type="InterPro" id="IPR012337">
    <property type="entry name" value="RNaseH-like_sf"/>
</dbReference>
<evidence type="ECO:0000256" key="1">
    <source>
        <dbReference type="ARBA" id="ARBA00002286"/>
    </source>
</evidence>
<sequence>MARFTAEEKFNMIMRYLEGNESYEEIGRELKVSKSVIQGWVRLYEHQGAEAFCQPYTTYTQQFKLDVLSYMNEMGTSSLETAAIFNISSSGMIRNWRKAFEIGGIDALQPKKKGRPSMKKETKSDVKKTSPVEGSIEALRAENERLRMENTYFKKVERFSSRTGKITNKIKAQVIFELKAEFDVVELVKVADIPRSTYYYWEKRLQCEDKYVKVKEAIEAIYHEHKGRYGYRRIAKELKKRNIFHDPKTINRLMNEMGIKCEVRMKKYRSYRGKVGKIAPNLLNRDFHAEKMNEKWVTDVTEFHLFGEKRYLSPILDLCNGEIIAYKVMSRPIYQLVGDMLEEAIGSLNSRSKVILHSDQGWQYQMKKYQKKLEKHNIRQSMSRKGNCLDNAVIENFFGLLKSELLYLQTFENMEHFERELHEYIEYYNHKRMKAKLKDLSPVEYRTQVLEAS</sequence>
<dbReference type="Pfam" id="PF00665">
    <property type="entry name" value="rve"/>
    <property type="match status" value="1"/>
</dbReference>
<proteinExistence type="predicted"/>
<dbReference type="Gene3D" id="1.10.10.10">
    <property type="entry name" value="Winged helix-like DNA-binding domain superfamily/Winged helix DNA-binding domain"/>
    <property type="match status" value="2"/>
</dbReference>
<dbReference type="Pfam" id="PF13333">
    <property type="entry name" value="rve_2"/>
    <property type="match status" value="1"/>
</dbReference>
<dbReference type="InterPro" id="IPR025948">
    <property type="entry name" value="HTH-like_dom"/>
</dbReference>
<protein>
    <submittedName>
        <fullName evidence="3">IS3 family transposase</fullName>
    </submittedName>
</protein>
<dbReference type="Gene3D" id="3.30.420.10">
    <property type="entry name" value="Ribonuclease H-like superfamily/Ribonuclease H"/>
    <property type="match status" value="1"/>
</dbReference>
<gene>
    <name evidence="3" type="ORF">FG382_22510</name>
</gene>
<dbReference type="PANTHER" id="PTHR46889:SF4">
    <property type="entry name" value="TRANSPOSASE INSO FOR INSERTION SEQUENCE ELEMENT IS911B-RELATED"/>
    <property type="match status" value="1"/>
</dbReference>
<dbReference type="OrthoDB" id="9781005at2"/>
<dbReference type="RefSeq" id="WP_142541080.1">
    <property type="nucleotide sequence ID" value="NZ_BMIE01000024.1"/>
</dbReference>
<dbReference type="GO" id="GO:0015074">
    <property type="term" value="P:DNA integration"/>
    <property type="evidence" value="ECO:0007669"/>
    <property type="project" value="InterPro"/>
</dbReference>
<dbReference type="PROSITE" id="PS50994">
    <property type="entry name" value="INTEGRASE"/>
    <property type="match status" value="1"/>
</dbReference>
<keyword evidence="4" id="KW-1185">Reference proteome</keyword>
<dbReference type="InterPro" id="IPR010921">
    <property type="entry name" value="Trp_repressor/repl_initiator"/>
</dbReference>
<evidence type="ECO:0000313" key="3">
    <source>
        <dbReference type="EMBL" id="TQR07304.1"/>
    </source>
</evidence>
<comment type="caution">
    <text evidence="3">The sequence shown here is derived from an EMBL/GenBank/DDBJ whole genome shotgun (WGS) entry which is preliminary data.</text>
</comment>
<dbReference type="EMBL" id="VDGH01000027">
    <property type="protein sequence ID" value="TQR07304.1"/>
    <property type="molecule type" value="Genomic_DNA"/>
</dbReference>
<dbReference type="AlphaFoldDB" id="A0A544SQ10"/>
<dbReference type="InterPro" id="IPR036388">
    <property type="entry name" value="WH-like_DNA-bd_sf"/>
</dbReference>
<dbReference type="InterPro" id="IPR050900">
    <property type="entry name" value="Transposase_IS3/IS150/IS904"/>
</dbReference>
<reference evidence="3 4" key="1">
    <citation type="submission" date="2019-05" db="EMBL/GenBank/DDBJ databases">
        <title>Psychrobacillus vulpis sp. nov., a new species isolated from feces of a red fox that inhabits in The Tablas de Daimiel Natural Park, Albacete, Spain.</title>
        <authorList>
            <person name="Rodriguez M."/>
            <person name="Reina J.C."/>
            <person name="Bejar V."/>
            <person name="Llamas I."/>
        </authorList>
    </citation>
    <scope>NUCLEOTIDE SEQUENCE [LARGE SCALE GENOMIC DNA]</scope>
    <source>
        <strain evidence="3 4">NEAU-3TGS17</strain>
    </source>
</reference>
<dbReference type="PANTHER" id="PTHR46889">
    <property type="entry name" value="TRANSPOSASE INSF FOR INSERTION SEQUENCE IS3B-RELATED"/>
    <property type="match status" value="1"/>
</dbReference>
<comment type="function">
    <text evidence="1">Involved in the transposition of the insertion sequence.</text>
</comment>
<dbReference type="SUPFAM" id="SSF48295">
    <property type="entry name" value="TrpR-like"/>
    <property type="match status" value="1"/>
</dbReference>